<evidence type="ECO:0000313" key="2">
    <source>
        <dbReference type="EMBL" id="ESN99594.1"/>
    </source>
</evidence>
<dbReference type="eggNOG" id="KOG2579">
    <property type="taxonomic scope" value="Eukaryota"/>
</dbReference>
<reference evidence="4" key="1">
    <citation type="submission" date="2012-12" db="EMBL/GenBank/DDBJ databases">
        <authorList>
            <person name="Hellsten U."/>
            <person name="Grimwood J."/>
            <person name="Chapman J.A."/>
            <person name="Shapiro H."/>
            <person name="Aerts A."/>
            <person name="Otillar R.P."/>
            <person name="Terry A.Y."/>
            <person name="Boore J.L."/>
            <person name="Simakov O."/>
            <person name="Marletaz F."/>
            <person name="Cho S.-J."/>
            <person name="Edsinger-Gonzales E."/>
            <person name="Havlak P."/>
            <person name="Kuo D.-H."/>
            <person name="Larsson T."/>
            <person name="Lv J."/>
            <person name="Arendt D."/>
            <person name="Savage R."/>
            <person name="Osoegawa K."/>
            <person name="de Jong P."/>
            <person name="Lindberg D.R."/>
            <person name="Seaver E.C."/>
            <person name="Weisblat D.A."/>
            <person name="Putnam N.H."/>
            <person name="Grigoriev I.V."/>
            <person name="Rokhsar D.S."/>
        </authorList>
    </citation>
    <scope>NUCLEOTIDE SEQUENCE</scope>
</reference>
<dbReference type="GeneID" id="20216319"/>
<dbReference type="InterPro" id="IPR050373">
    <property type="entry name" value="Fibrinogen_C-term_domain"/>
</dbReference>
<dbReference type="PROSITE" id="PS51406">
    <property type="entry name" value="FIBRINOGEN_C_2"/>
    <property type="match status" value="1"/>
</dbReference>
<dbReference type="KEGG" id="hro:HELRODRAFT_84296"/>
<keyword evidence="4" id="KW-1185">Reference proteome</keyword>
<evidence type="ECO:0000259" key="1">
    <source>
        <dbReference type="PROSITE" id="PS51406"/>
    </source>
</evidence>
<reference evidence="2 4" key="2">
    <citation type="journal article" date="2013" name="Nature">
        <title>Insights into bilaterian evolution from three spiralian genomes.</title>
        <authorList>
            <person name="Simakov O."/>
            <person name="Marletaz F."/>
            <person name="Cho S.J."/>
            <person name="Edsinger-Gonzales E."/>
            <person name="Havlak P."/>
            <person name="Hellsten U."/>
            <person name="Kuo D.H."/>
            <person name="Larsson T."/>
            <person name="Lv J."/>
            <person name="Arendt D."/>
            <person name="Savage R."/>
            <person name="Osoegawa K."/>
            <person name="de Jong P."/>
            <person name="Grimwood J."/>
            <person name="Chapman J.A."/>
            <person name="Shapiro H."/>
            <person name="Aerts A."/>
            <person name="Otillar R.P."/>
            <person name="Terry A.Y."/>
            <person name="Boore J.L."/>
            <person name="Grigoriev I.V."/>
            <person name="Lindberg D.R."/>
            <person name="Seaver E.C."/>
            <person name="Weisblat D.A."/>
            <person name="Putnam N.H."/>
            <person name="Rokhsar D.S."/>
        </authorList>
    </citation>
    <scope>NUCLEOTIDE SEQUENCE</scope>
</reference>
<dbReference type="SUPFAM" id="SSF56496">
    <property type="entry name" value="Fibrinogen C-terminal domain-like"/>
    <property type="match status" value="1"/>
</dbReference>
<dbReference type="AlphaFoldDB" id="T1G5H2"/>
<dbReference type="Pfam" id="PF00147">
    <property type="entry name" value="Fibrinogen_C"/>
    <property type="match status" value="1"/>
</dbReference>
<dbReference type="GO" id="GO:0005615">
    <property type="term" value="C:extracellular space"/>
    <property type="evidence" value="ECO:0000318"/>
    <property type="project" value="GO_Central"/>
</dbReference>
<dbReference type="OMA" id="NDCHAIN"/>
<dbReference type="EnsemblMetazoa" id="HelroT84296">
    <property type="protein sequence ID" value="HelroP84296"/>
    <property type="gene ID" value="HelroG84296"/>
</dbReference>
<dbReference type="HOGENOM" id="CLU_038628_6_2_1"/>
<dbReference type="InParanoid" id="T1G5H2"/>
<name>T1G5H2_HELRO</name>
<dbReference type="PANTHER" id="PTHR19143">
    <property type="entry name" value="FIBRINOGEN/TENASCIN/ANGIOPOEITIN"/>
    <property type="match status" value="1"/>
</dbReference>
<dbReference type="InterPro" id="IPR002181">
    <property type="entry name" value="Fibrinogen_a/b/g_C_dom"/>
</dbReference>
<evidence type="ECO:0000313" key="3">
    <source>
        <dbReference type="EnsemblMetazoa" id="HelroP84296"/>
    </source>
</evidence>
<dbReference type="STRING" id="6412.T1G5H2"/>
<reference evidence="3" key="3">
    <citation type="submission" date="2015-06" db="UniProtKB">
        <authorList>
            <consortium name="EnsemblMetazoa"/>
        </authorList>
    </citation>
    <scope>IDENTIFICATION</scope>
</reference>
<dbReference type="EMBL" id="AMQM01005831">
    <property type="status" value="NOT_ANNOTATED_CDS"/>
    <property type="molecule type" value="Genomic_DNA"/>
</dbReference>
<organism evidence="3 4">
    <name type="scientific">Helobdella robusta</name>
    <name type="common">Californian leech</name>
    <dbReference type="NCBI Taxonomy" id="6412"/>
    <lineage>
        <taxon>Eukaryota</taxon>
        <taxon>Metazoa</taxon>
        <taxon>Spiralia</taxon>
        <taxon>Lophotrochozoa</taxon>
        <taxon>Annelida</taxon>
        <taxon>Clitellata</taxon>
        <taxon>Hirudinea</taxon>
        <taxon>Rhynchobdellida</taxon>
        <taxon>Glossiphoniidae</taxon>
        <taxon>Helobdella</taxon>
    </lineage>
</organism>
<dbReference type="Gene3D" id="3.90.215.10">
    <property type="entry name" value="Gamma Fibrinogen, chain A, domain 1"/>
    <property type="match status" value="1"/>
</dbReference>
<sequence>IFANQRVNNQLDFNRNWLSYKNGFGSYEDNYWMGLENFYQITSSGNYTFRLEAVANSGKGLYDEYSKVTIYPESSKYRIVLGAFTSGTTNVMNDPASYYIHNGMNFSTPDSDNDKSSSNCASTFSSGWWFNDCHAINLNGLFGDSFQYDVYLVKSSCMLIRQK</sequence>
<dbReference type="EMBL" id="KB097106">
    <property type="protein sequence ID" value="ESN99594.1"/>
    <property type="molecule type" value="Genomic_DNA"/>
</dbReference>
<accession>T1G5H2</accession>
<dbReference type="Proteomes" id="UP000015101">
    <property type="component" value="Unassembled WGS sequence"/>
</dbReference>
<dbReference type="SMART" id="SM00186">
    <property type="entry name" value="FBG"/>
    <property type="match status" value="1"/>
</dbReference>
<dbReference type="CTD" id="20216319"/>
<dbReference type="OrthoDB" id="6121066at2759"/>
<dbReference type="InterPro" id="IPR036056">
    <property type="entry name" value="Fibrinogen-like_C"/>
</dbReference>
<dbReference type="RefSeq" id="XP_009022272.1">
    <property type="nucleotide sequence ID" value="XM_009024024.1"/>
</dbReference>
<feature type="domain" description="Fibrinogen C-terminal" evidence="1">
    <location>
        <begin position="1"/>
        <end position="163"/>
    </location>
</feature>
<gene>
    <name evidence="3" type="primary">20216319</name>
    <name evidence="2" type="ORF">HELRODRAFT_84296</name>
</gene>
<dbReference type="PANTHER" id="PTHR19143:SF462">
    <property type="entry name" value="APPLE DOMAIN-CONTAINING PROTEIN"/>
    <property type="match status" value="1"/>
</dbReference>
<dbReference type="InterPro" id="IPR014716">
    <property type="entry name" value="Fibrinogen_a/b/g_C_1"/>
</dbReference>
<proteinExistence type="predicted"/>
<dbReference type="Gene3D" id="4.10.530.10">
    <property type="entry name" value="Gamma-fibrinogen Carboxyl Terminal Fragment, domain 2"/>
    <property type="match status" value="1"/>
</dbReference>
<evidence type="ECO:0000313" key="4">
    <source>
        <dbReference type="Proteomes" id="UP000015101"/>
    </source>
</evidence>
<protein>
    <recommendedName>
        <fullName evidence="1">Fibrinogen C-terminal domain-containing protein</fullName>
    </recommendedName>
</protein>